<keyword evidence="6 15" id="KW-0460">Magnesium</keyword>
<evidence type="ECO:0000256" key="14">
    <source>
        <dbReference type="ARBA" id="ARBA00029490"/>
    </source>
</evidence>
<dbReference type="STRING" id="889378.Spiaf_1665"/>
<evidence type="ECO:0000256" key="3">
    <source>
        <dbReference type="ARBA" id="ARBA00022605"/>
    </source>
</evidence>
<evidence type="ECO:0000256" key="8">
    <source>
        <dbReference type="ARBA" id="ARBA00023014"/>
    </source>
</evidence>
<dbReference type="Gene3D" id="3.50.30.80">
    <property type="entry name" value="IlvD/EDD C-terminal domain-like"/>
    <property type="match status" value="1"/>
</dbReference>
<name>H9UJN0_SPIAZ</name>
<keyword evidence="4 15" id="KW-0001">2Fe-2S</keyword>
<dbReference type="InterPro" id="IPR020558">
    <property type="entry name" value="DiOHA_6PGluconate_deHydtase_CS"/>
</dbReference>
<comment type="subunit">
    <text evidence="15">Homodimer.</text>
</comment>
<feature type="active site" description="Proton acceptor" evidence="15">
    <location>
        <position position="472"/>
    </location>
</feature>
<dbReference type="Pfam" id="PF00920">
    <property type="entry name" value="ILVD_EDD_N"/>
    <property type="match status" value="1"/>
</dbReference>
<evidence type="ECO:0000259" key="16">
    <source>
        <dbReference type="Pfam" id="PF00920"/>
    </source>
</evidence>
<keyword evidence="10 15" id="KW-0100">Branched-chain amino acid biosynthesis</keyword>
<dbReference type="InterPro" id="IPR037237">
    <property type="entry name" value="IlvD/EDD_N"/>
</dbReference>
<feature type="modified residue" description="N6-carboxylysine" evidence="15">
    <location>
        <position position="125"/>
    </location>
</feature>
<evidence type="ECO:0000256" key="5">
    <source>
        <dbReference type="ARBA" id="ARBA00022723"/>
    </source>
</evidence>
<dbReference type="SUPFAM" id="SSF143975">
    <property type="entry name" value="IlvD/EDD N-terminal domain-like"/>
    <property type="match status" value="1"/>
</dbReference>
<evidence type="ECO:0000256" key="11">
    <source>
        <dbReference type="ARBA" id="ARBA00029304"/>
    </source>
</evidence>
<feature type="binding site" evidence="15">
    <location>
        <position position="50"/>
    </location>
    <ligand>
        <name>[2Fe-2S] cluster</name>
        <dbReference type="ChEBI" id="CHEBI:190135"/>
    </ligand>
</feature>
<keyword evidence="19" id="KW-1185">Reference proteome</keyword>
<dbReference type="NCBIfam" id="NF002068">
    <property type="entry name" value="PRK00911.1"/>
    <property type="match status" value="1"/>
</dbReference>
<evidence type="ECO:0000313" key="19">
    <source>
        <dbReference type="Proteomes" id="UP000007383"/>
    </source>
</evidence>
<evidence type="ECO:0000259" key="17">
    <source>
        <dbReference type="Pfam" id="PF24877"/>
    </source>
</evidence>
<keyword evidence="8 15" id="KW-0411">Iron-sulfur</keyword>
<dbReference type="UniPathway" id="UPA00049">
    <property type="reaction ID" value="UER00061"/>
</dbReference>
<evidence type="ECO:0000256" key="7">
    <source>
        <dbReference type="ARBA" id="ARBA00023004"/>
    </source>
</evidence>
<evidence type="ECO:0000256" key="10">
    <source>
        <dbReference type="ARBA" id="ARBA00023304"/>
    </source>
</evidence>
<keyword evidence="5 15" id="KW-0479">Metal-binding</keyword>
<evidence type="ECO:0000256" key="15">
    <source>
        <dbReference type="HAMAP-Rule" id="MF_00012"/>
    </source>
</evidence>
<dbReference type="GO" id="GO:0004160">
    <property type="term" value="F:dihydroxy-acid dehydratase activity"/>
    <property type="evidence" value="ECO:0007669"/>
    <property type="project" value="UniProtKB-UniRule"/>
</dbReference>
<comment type="cofactor">
    <cofactor evidence="15">
        <name>[2Fe-2S] cluster</name>
        <dbReference type="ChEBI" id="CHEBI:190135"/>
    </cofactor>
    <text evidence="15">Binds 1 [2Fe-2S] cluster per subunit. This cluster acts as a Lewis acid cofactor.</text>
</comment>
<organism evidence="18 19">
    <name type="scientific">Spirochaeta africana (strain ATCC 700263 / DSM 8902 / Z-7692)</name>
    <dbReference type="NCBI Taxonomy" id="889378"/>
    <lineage>
        <taxon>Bacteria</taxon>
        <taxon>Pseudomonadati</taxon>
        <taxon>Spirochaetota</taxon>
        <taxon>Spirochaetia</taxon>
        <taxon>Spirochaetales</taxon>
        <taxon>Spirochaetaceae</taxon>
        <taxon>Spirochaeta</taxon>
    </lineage>
</organism>
<keyword evidence="3 15" id="KW-0028">Amino-acid biosynthesis</keyword>
<comment type="pathway">
    <text evidence="12 15">Amino-acid biosynthesis; L-valine biosynthesis; L-valine from pyruvate: step 3/4.</text>
</comment>
<comment type="pathway">
    <text evidence="13 15">Amino-acid biosynthesis; L-isoleucine biosynthesis; L-isoleucine from 2-oxobutanoate: step 3/4.</text>
</comment>
<comment type="catalytic activity">
    <reaction evidence="11">
        <text>(2R)-2,3-dihydroxy-3-methylbutanoate = 3-methyl-2-oxobutanoate + H2O</text>
        <dbReference type="Rhea" id="RHEA:24809"/>
        <dbReference type="ChEBI" id="CHEBI:11851"/>
        <dbReference type="ChEBI" id="CHEBI:15377"/>
        <dbReference type="ChEBI" id="CHEBI:49072"/>
        <dbReference type="EC" id="4.2.1.9"/>
    </reaction>
    <physiologicalReaction direction="left-to-right" evidence="11">
        <dbReference type="Rhea" id="RHEA:24810"/>
    </physiologicalReaction>
</comment>
<feature type="binding site" evidence="15">
    <location>
        <position position="108"/>
    </location>
    <ligand>
        <name>[2Fe-2S] cluster</name>
        <dbReference type="ChEBI" id="CHEBI:190135"/>
    </ligand>
</feature>
<gene>
    <name evidence="15" type="primary">ilvD</name>
    <name evidence="18" type="ordered locus">Spiaf_1665</name>
</gene>
<dbReference type="SUPFAM" id="SSF52016">
    <property type="entry name" value="LeuD/IlvD-like"/>
    <property type="match status" value="1"/>
</dbReference>
<evidence type="ECO:0000256" key="6">
    <source>
        <dbReference type="ARBA" id="ARBA00022842"/>
    </source>
</evidence>
<dbReference type="PANTHER" id="PTHR21000">
    <property type="entry name" value="DIHYDROXY-ACID DEHYDRATASE DAD"/>
    <property type="match status" value="1"/>
</dbReference>
<keyword evidence="7 15" id="KW-0408">Iron</keyword>
<dbReference type="NCBIfam" id="TIGR00110">
    <property type="entry name" value="ilvD"/>
    <property type="match status" value="1"/>
</dbReference>
<dbReference type="Proteomes" id="UP000007383">
    <property type="component" value="Chromosome"/>
</dbReference>
<evidence type="ECO:0000256" key="12">
    <source>
        <dbReference type="ARBA" id="ARBA00029436"/>
    </source>
</evidence>
<evidence type="ECO:0000256" key="4">
    <source>
        <dbReference type="ARBA" id="ARBA00022714"/>
    </source>
</evidence>
<comment type="caution">
    <text evidence="15">Lacks conserved residue(s) required for the propagation of feature annotation.</text>
</comment>
<dbReference type="GO" id="GO:0051537">
    <property type="term" value="F:2 iron, 2 sulfur cluster binding"/>
    <property type="evidence" value="ECO:0007669"/>
    <property type="project" value="UniProtKB-UniRule"/>
</dbReference>
<dbReference type="GO" id="GO:0009097">
    <property type="term" value="P:isoleucine biosynthetic process"/>
    <property type="evidence" value="ECO:0007669"/>
    <property type="project" value="UniProtKB-UniRule"/>
</dbReference>
<comment type="cofactor">
    <cofactor evidence="1 15">
        <name>Mg(2+)</name>
        <dbReference type="ChEBI" id="CHEBI:18420"/>
    </cofactor>
</comment>
<feature type="binding site" evidence="15">
    <location>
        <position position="124"/>
    </location>
    <ligand>
        <name>Mg(2+)</name>
        <dbReference type="ChEBI" id="CHEBI:18420"/>
    </ligand>
</feature>
<sequence length="558" mass="58909">MERNRRSTAMTGGISRTPNRAFLRGVGFTDEDFSKPIVGVATAVSDVSPCNVHLDEIAAHTKQRLKELETKPVSFHTFLVTDGMAMGHEGMKCSLISRETIADTIELCARGHQMDAVVGVGGCDKTIPGTVMGLARLDVPGIFIYGGSIRSGHYNGKPVDIVSAFEAVGAYSAGKISEQDRHGIECAACPGAGACGGMYTANTMASAMEAIGMSIPGCASVPAVDPARTDIMIRSADALNTMINRWITPRDIMTKEAFENAIRVVMALGGSTNAVLHILALAHEVDVPLSIDEFNHFSDTTPILTDMKPAGRYVMEDLYEAGGVQMVMKMLLDAGLLHGDCLTCTGKTLAENLADVEVRLEGQEVVYPLSAPEKDTGPIVILKGSLAPEGAVLKTCGLQEVVHTGPARVFNDEESALDAILNGGIVAGDVVVIRYEGPKGGPGMREMLAPTAAIAGAGLTKEVALITDGRFSGGSHGMVVGHVSPEAQTGGPIGLIRDGDIVEINSNTKKLNVQVDQQELDSRRADWTPRSHGYTRGALYKFGRMVSSASRGAVTDES</sequence>
<dbReference type="eggNOG" id="COG0129">
    <property type="taxonomic scope" value="Bacteria"/>
</dbReference>
<dbReference type="PANTHER" id="PTHR21000:SF5">
    <property type="entry name" value="DIHYDROXY-ACID DEHYDRATASE, MITOCHONDRIAL"/>
    <property type="match status" value="1"/>
</dbReference>
<comment type="function">
    <text evidence="15">Functions in the biosynthesis of branched-chain amino acids. Catalyzes the dehydration of (2R,3R)-2,3-dihydroxy-3-methylpentanoate (2,3-dihydroxy-3-methylvalerate) into 2-oxo-3-methylpentanoate (2-oxo-3-methylvalerate) and of (2R)-2,3-dihydroxy-3-methylbutanoate (2,3-dihydroxyisovalerate) into 2-oxo-3-methylbutanoate (2-oxoisovalerate), the penultimate precursor to L-isoleucine and L-valine, respectively.</text>
</comment>
<feature type="binding site" description="via carbamate group" evidence="15">
    <location>
        <position position="125"/>
    </location>
    <ligand>
        <name>Mg(2+)</name>
        <dbReference type="ChEBI" id="CHEBI:18420"/>
    </ligand>
</feature>
<dbReference type="InterPro" id="IPR042096">
    <property type="entry name" value="Dihydro-acid_dehy_C"/>
</dbReference>
<evidence type="ECO:0000256" key="2">
    <source>
        <dbReference type="ARBA" id="ARBA00006486"/>
    </source>
</evidence>
<proteinExistence type="inferred from homology"/>
<dbReference type="PATRIC" id="fig|889378.3.peg.1651"/>
<dbReference type="HAMAP" id="MF_00012">
    <property type="entry name" value="IlvD"/>
    <property type="match status" value="1"/>
</dbReference>
<evidence type="ECO:0000256" key="1">
    <source>
        <dbReference type="ARBA" id="ARBA00001946"/>
    </source>
</evidence>
<feature type="domain" description="Dihydroxy-acid/6-phosphogluconate dehydratase N-terminal" evidence="16">
    <location>
        <begin position="35"/>
        <end position="352"/>
    </location>
</feature>
<dbReference type="HOGENOM" id="CLU_014271_4_2_12"/>
<dbReference type="InterPro" id="IPR000581">
    <property type="entry name" value="ILV_EDD_N"/>
</dbReference>
<dbReference type="GO" id="GO:0000287">
    <property type="term" value="F:magnesium ion binding"/>
    <property type="evidence" value="ECO:0007669"/>
    <property type="project" value="UniProtKB-UniRule"/>
</dbReference>
<dbReference type="InterPro" id="IPR004404">
    <property type="entry name" value="DihydroxyA_deHydtase"/>
</dbReference>
<dbReference type="AlphaFoldDB" id="H9UJN0"/>
<dbReference type="OrthoDB" id="9807077at2"/>
<evidence type="ECO:0000256" key="9">
    <source>
        <dbReference type="ARBA" id="ARBA00023239"/>
    </source>
</evidence>
<feature type="binding site" evidence="15">
    <location>
        <position position="82"/>
    </location>
    <ligand>
        <name>Mg(2+)</name>
        <dbReference type="ChEBI" id="CHEBI:18420"/>
    </ligand>
</feature>
<dbReference type="EMBL" id="CP003282">
    <property type="protein sequence ID" value="AFG37723.1"/>
    <property type="molecule type" value="Genomic_DNA"/>
</dbReference>
<dbReference type="PROSITE" id="PS00887">
    <property type="entry name" value="ILVD_EDD_2"/>
    <property type="match status" value="1"/>
</dbReference>
<dbReference type="Pfam" id="PF24877">
    <property type="entry name" value="ILV_EDD_C"/>
    <property type="match status" value="1"/>
</dbReference>
<accession>H9UJN0</accession>
<evidence type="ECO:0000256" key="13">
    <source>
        <dbReference type="ARBA" id="ARBA00029437"/>
    </source>
</evidence>
<reference evidence="19" key="1">
    <citation type="journal article" date="2013" name="Stand. Genomic Sci.">
        <title>Complete genome sequence of the halophilic bacterium Spirochaeta africana type strain (Z-7692(T)) from the alkaline Lake Magadi in the East African Rift.</title>
        <authorList>
            <person name="Liolos K."/>
            <person name="Abt B."/>
            <person name="Scheuner C."/>
            <person name="Teshima H."/>
            <person name="Held B."/>
            <person name="Lapidus A."/>
            <person name="Nolan M."/>
            <person name="Lucas S."/>
            <person name="Deshpande S."/>
            <person name="Cheng J.F."/>
            <person name="Tapia R."/>
            <person name="Goodwin L.A."/>
            <person name="Pitluck S."/>
            <person name="Pagani I."/>
            <person name="Ivanova N."/>
            <person name="Mavromatis K."/>
            <person name="Mikhailova N."/>
            <person name="Huntemann M."/>
            <person name="Pati A."/>
            <person name="Chen A."/>
            <person name="Palaniappan K."/>
            <person name="Land M."/>
            <person name="Rohde M."/>
            <person name="Tindall B.J."/>
            <person name="Detter J.C."/>
            <person name="Goker M."/>
            <person name="Bristow J."/>
            <person name="Eisen J.A."/>
            <person name="Markowitz V."/>
            <person name="Hugenholtz P."/>
            <person name="Woyke T."/>
            <person name="Klenk H.P."/>
            <person name="Kyrpides N.C."/>
        </authorList>
    </citation>
    <scope>NUCLEOTIDE SEQUENCE</scope>
    <source>
        <strain evidence="19">ATCC 700263 / DSM 8902 / Z-7692</strain>
    </source>
</reference>
<dbReference type="GO" id="GO:0009099">
    <property type="term" value="P:L-valine biosynthetic process"/>
    <property type="evidence" value="ECO:0007669"/>
    <property type="project" value="UniProtKB-UniRule"/>
</dbReference>
<dbReference type="EC" id="4.2.1.9" evidence="14 15"/>
<evidence type="ECO:0000313" key="18">
    <source>
        <dbReference type="EMBL" id="AFG37723.1"/>
    </source>
</evidence>
<keyword evidence="9 15" id="KW-0456">Lyase</keyword>
<dbReference type="FunFam" id="3.50.30.80:FF:000001">
    <property type="entry name" value="Dihydroxy-acid dehydratase"/>
    <property type="match status" value="1"/>
</dbReference>
<dbReference type="InterPro" id="IPR056740">
    <property type="entry name" value="ILV_EDD_C"/>
</dbReference>
<protein>
    <recommendedName>
        <fullName evidence="14 15">Dihydroxy-acid dehydratase</fullName>
        <shortName evidence="15">DAD</shortName>
        <ecNumber evidence="14 15">4.2.1.9</ecNumber>
    </recommendedName>
</protein>
<dbReference type="KEGG" id="sfc:Spiaf_1665"/>
<feature type="binding site" evidence="15">
    <location>
        <position position="446"/>
    </location>
    <ligand>
        <name>Mg(2+)</name>
        <dbReference type="ChEBI" id="CHEBI:18420"/>
    </ligand>
</feature>
<dbReference type="PROSITE" id="PS00886">
    <property type="entry name" value="ILVD_EDD_1"/>
    <property type="match status" value="1"/>
</dbReference>
<comment type="catalytic activity">
    <reaction evidence="15">
        <text>(2R,3R)-2,3-dihydroxy-3-methylpentanoate = (S)-3-methyl-2-oxopentanoate + H2O</text>
        <dbReference type="Rhea" id="RHEA:27694"/>
        <dbReference type="ChEBI" id="CHEBI:15377"/>
        <dbReference type="ChEBI" id="CHEBI:35146"/>
        <dbReference type="ChEBI" id="CHEBI:49258"/>
        <dbReference type="EC" id="4.2.1.9"/>
    </reaction>
</comment>
<dbReference type="InterPro" id="IPR050165">
    <property type="entry name" value="DHAD_IlvD/Edd"/>
</dbReference>
<dbReference type="UniPathway" id="UPA00047">
    <property type="reaction ID" value="UER00057"/>
</dbReference>
<dbReference type="RefSeq" id="WP_014455706.1">
    <property type="nucleotide sequence ID" value="NC_017098.1"/>
</dbReference>
<comment type="similarity">
    <text evidence="2 15">Belongs to the IlvD/Edd family.</text>
</comment>
<feature type="domain" description="Dihydroxy-acid/6-phosphogluconate dehydratase C-terminal" evidence="17">
    <location>
        <begin position="364"/>
        <end position="553"/>
    </location>
</feature>